<proteinExistence type="predicted"/>
<dbReference type="EMBL" id="CP108313">
    <property type="protein sequence ID" value="WTW73861.1"/>
    <property type="molecule type" value="Genomic_DNA"/>
</dbReference>
<reference evidence="7" key="1">
    <citation type="submission" date="2022-10" db="EMBL/GenBank/DDBJ databases">
        <title>The complete genomes of actinobacterial strains from the NBC collection.</title>
        <authorList>
            <person name="Joergensen T.S."/>
            <person name="Alvarez Arevalo M."/>
            <person name="Sterndorff E.B."/>
            <person name="Faurdal D."/>
            <person name="Vuksanovic O."/>
            <person name="Mourched A.-S."/>
            <person name="Charusanti P."/>
            <person name="Shaw S."/>
            <person name="Blin K."/>
            <person name="Weber T."/>
        </authorList>
    </citation>
    <scope>NUCLEOTIDE SEQUENCE</scope>
    <source>
        <strain evidence="7">NBC_00008</strain>
    </source>
</reference>
<dbReference type="AlphaFoldDB" id="A0AAU2W218"/>
<evidence type="ECO:0000259" key="6">
    <source>
        <dbReference type="Pfam" id="PF06271"/>
    </source>
</evidence>
<feature type="domain" description="RDD" evidence="6">
    <location>
        <begin position="16"/>
        <end position="108"/>
    </location>
</feature>
<keyword evidence="4 5" id="KW-0472">Membrane</keyword>
<dbReference type="GO" id="GO:0016020">
    <property type="term" value="C:membrane"/>
    <property type="evidence" value="ECO:0007669"/>
    <property type="project" value="UniProtKB-SubCell"/>
</dbReference>
<evidence type="ECO:0000313" key="7">
    <source>
        <dbReference type="EMBL" id="WTW73861.1"/>
    </source>
</evidence>
<keyword evidence="3 5" id="KW-1133">Transmembrane helix</keyword>
<evidence type="ECO:0000256" key="4">
    <source>
        <dbReference type="ARBA" id="ARBA00023136"/>
    </source>
</evidence>
<evidence type="ECO:0000256" key="1">
    <source>
        <dbReference type="ARBA" id="ARBA00004141"/>
    </source>
</evidence>
<feature type="transmembrane region" description="Helical" evidence="5">
    <location>
        <begin position="53"/>
        <end position="77"/>
    </location>
</feature>
<gene>
    <name evidence="7" type="ORF">OG398_13320</name>
</gene>
<evidence type="ECO:0000256" key="2">
    <source>
        <dbReference type="ARBA" id="ARBA00022692"/>
    </source>
</evidence>
<evidence type="ECO:0000256" key="5">
    <source>
        <dbReference type="SAM" id="Phobius"/>
    </source>
</evidence>
<name>A0AAU2W218_9ACTN</name>
<evidence type="ECO:0000256" key="3">
    <source>
        <dbReference type="ARBA" id="ARBA00022989"/>
    </source>
</evidence>
<accession>A0AAU2W218</accession>
<organism evidence="7">
    <name type="scientific">Streptomyces sp. NBC_00008</name>
    <dbReference type="NCBI Taxonomy" id="2903610"/>
    <lineage>
        <taxon>Bacteria</taxon>
        <taxon>Bacillati</taxon>
        <taxon>Actinomycetota</taxon>
        <taxon>Actinomycetes</taxon>
        <taxon>Kitasatosporales</taxon>
        <taxon>Streptomycetaceae</taxon>
        <taxon>Streptomyces</taxon>
    </lineage>
</organism>
<dbReference type="InterPro" id="IPR010432">
    <property type="entry name" value="RDD"/>
</dbReference>
<sequence>MPGRTAGTGYRTPPRAGETRRYLAVGLDCYLCLVTAGLLAQPHVDTAPLSGDVALLLGPVLALSFLNQVVLTALVGAGAGKLIMGIRVVSLPDGGRPSPGQLVRRWLHGLCWLPLQPWYGLRAHLARTDDGLGPAPRGCEEGDPYLEPYADPAGVRQVRRSDLAAHRRAAAGRAAGRAA</sequence>
<feature type="transmembrane region" description="Helical" evidence="5">
    <location>
        <begin position="21"/>
        <end position="41"/>
    </location>
</feature>
<comment type="subcellular location">
    <subcellularLocation>
        <location evidence="1">Membrane</location>
        <topology evidence="1">Multi-pass membrane protein</topology>
    </subcellularLocation>
</comment>
<protein>
    <submittedName>
        <fullName evidence="7">RDD family protein</fullName>
    </submittedName>
</protein>
<keyword evidence="2 5" id="KW-0812">Transmembrane</keyword>
<dbReference type="Pfam" id="PF06271">
    <property type="entry name" value="RDD"/>
    <property type="match status" value="1"/>
</dbReference>